<evidence type="ECO:0000259" key="1">
    <source>
        <dbReference type="Pfam" id="PF13614"/>
    </source>
</evidence>
<dbReference type="PANTHER" id="PTHR13696:SF52">
    <property type="entry name" value="PARA FAMILY PROTEIN CT_582"/>
    <property type="match status" value="1"/>
</dbReference>
<comment type="caution">
    <text evidence="2">The sequence shown here is derived from an EMBL/GenBank/DDBJ whole genome shotgun (WGS) entry which is preliminary data.</text>
</comment>
<name>A0A0J1BGM1_RHOIS</name>
<sequence>MNVAKILSIVNQKGGVGKTTTSVNLSAALAMSGKKTLLVDIDPQCNATSALGHSPAAHHGLTGTESLPDSIVETDVLHLGLLPGSRSFHDADVLAETGDRSTARVRKHLDSVMSDYEYILIDCPPSAGAMTETALTASTEVLIPIQCEYFAMVGVTQLIGTIKKVITATDGRLTFGGILLTMYDESLELTREVDEEVRDFFGDIVFESVVPRDVALCEAPSHGQTVFQYAPRSRGAFAYTQLCMEVLQRD</sequence>
<evidence type="ECO:0000313" key="2">
    <source>
        <dbReference type="EMBL" id="KLU05697.1"/>
    </source>
</evidence>
<dbReference type="Pfam" id="PF13614">
    <property type="entry name" value="AAA_31"/>
    <property type="match status" value="1"/>
</dbReference>
<dbReference type="PATRIC" id="fig|595434.4.peg.2223"/>
<dbReference type="InterPro" id="IPR025669">
    <property type="entry name" value="AAA_dom"/>
</dbReference>
<reference evidence="2" key="1">
    <citation type="submission" date="2015-05" db="EMBL/GenBank/DDBJ databases">
        <title>Permanent draft genome of Rhodopirellula islandicus K833.</title>
        <authorList>
            <person name="Kizina J."/>
            <person name="Richter M."/>
            <person name="Glockner F.O."/>
            <person name="Harder J."/>
        </authorList>
    </citation>
    <scope>NUCLEOTIDE SEQUENCE [LARGE SCALE GENOMIC DNA]</scope>
    <source>
        <strain evidence="2">K833</strain>
    </source>
</reference>
<dbReference type="SUPFAM" id="SSF52540">
    <property type="entry name" value="P-loop containing nucleoside triphosphate hydrolases"/>
    <property type="match status" value="1"/>
</dbReference>
<keyword evidence="3" id="KW-1185">Reference proteome</keyword>
<gene>
    <name evidence="2" type="ORF">RISK_002329</name>
</gene>
<dbReference type="Proteomes" id="UP000036367">
    <property type="component" value="Unassembled WGS sequence"/>
</dbReference>
<dbReference type="PANTHER" id="PTHR13696">
    <property type="entry name" value="P-LOOP CONTAINING NUCLEOSIDE TRIPHOSPHATE HYDROLASE"/>
    <property type="match status" value="1"/>
</dbReference>
<dbReference type="EMBL" id="LECT01000017">
    <property type="protein sequence ID" value="KLU05697.1"/>
    <property type="molecule type" value="Genomic_DNA"/>
</dbReference>
<feature type="domain" description="AAA" evidence="1">
    <location>
        <begin position="4"/>
        <end position="173"/>
    </location>
</feature>
<evidence type="ECO:0000313" key="3">
    <source>
        <dbReference type="Proteomes" id="UP000036367"/>
    </source>
</evidence>
<proteinExistence type="predicted"/>
<dbReference type="InterPro" id="IPR050678">
    <property type="entry name" value="DNA_Partitioning_ATPase"/>
</dbReference>
<accession>A0A0J1BGM1</accession>
<dbReference type="FunFam" id="3.40.50.300:FF:000285">
    <property type="entry name" value="Sporulation initiation inhibitor Soj"/>
    <property type="match status" value="1"/>
</dbReference>
<dbReference type="InterPro" id="IPR027417">
    <property type="entry name" value="P-loop_NTPase"/>
</dbReference>
<dbReference type="Gene3D" id="3.40.50.300">
    <property type="entry name" value="P-loop containing nucleotide triphosphate hydrolases"/>
    <property type="match status" value="1"/>
</dbReference>
<dbReference type="STRING" id="595434.RISK_002329"/>
<dbReference type="AlphaFoldDB" id="A0A0J1BGM1"/>
<organism evidence="2 3">
    <name type="scientific">Rhodopirellula islandica</name>
    <dbReference type="NCBI Taxonomy" id="595434"/>
    <lineage>
        <taxon>Bacteria</taxon>
        <taxon>Pseudomonadati</taxon>
        <taxon>Planctomycetota</taxon>
        <taxon>Planctomycetia</taxon>
        <taxon>Pirellulales</taxon>
        <taxon>Pirellulaceae</taxon>
        <taxon>Rhodopirellula</taxon>
    </lineage>
</organism>
<protein>
    <submittedName>
        <fullName evidence="2">Chromosome (Plasmid) partitioning protein ParA</fullName>
    </submittedName>
</protein>
<dbReference type="CDD" id="cd02042">
    <property type="entry name" value="ParAB_family"/>
    <property type="match status" value="1"/>
</dbReference>
<dbReference type="PIRSF" id="PIRSF009320">
    <property type="entry name" value="Nuc_binding_HP_1000"/>
    <property type="match status" value="1"/>
</dbReference>